<gene>
    <name evidence="1" type="ORF">DAT39_007600</name>
</gene>
<name>A0A8J4U997_CLAMG</name>
<comment type="caution">
    <text evidence="1">The sequence shown here is derived from an EMBL/GenBank/DDBJ whole genome shotgun (WGS) entry which is preliminary data.</text>
</comment>
<reference evidence="1" key="1">
    <citation type="submission" date="2020-07" db="EMBL/GenBank/DDBJ databases">
        <title>Clarias magur genome sequencing, assembly and annotation.</title>
        <authorList>
            <person name="Kushwaha B."/>
            <person name="Kumar R."/>
            <person name="Das P."/>
            <person name="Joshi C.G."/>
            <person name="Kumar D."/>
            <person name="Nagpure N.S."/>
            <person name="Pandey M."/>
            <person name="Agarwal S."/>
            <person name="Srivastava S."/>
            <person name="Singh M."/>
            <person name="Sahoo L."/>
            <person name="Jayasankar P."/>
            <person name="Meher P.K."/>
            <person name="Koringa P.G."/>
            <person name="Iquebal M.A."/>
            <person name="Das S.P."/>
            <person name="Bit A."/>
            <person name="Patnaik S."/>
            <person name="Patel N."/>
            <person name="Shah T.M."/>
            <person name="Hinsu A."/>
            <person name="Jena J.K."/>
        </authorList>
    </citation>
    <scope>NUCLEOTIDE SEQUENCE</scope>
    <source>
        <strain evidence="1">CIFAMagur01</strain>
        <tissue evidence="1">Testis</tissue>
    </source>
</reference>
<evidence type="ECO:0000313" key="2">
    <source>
        <dbReference type="Proteomes" id="UP000727407"/>
    </source>
</evidence>
<dbReference type="Proteomes" id="UP000727407">
    <property type="component" value="Unassembled WGS sequence"/>
</dbReference>
<accession>A0A8J4U997</accession>
<protein>
    <submittedName>
        <fullName evidence="1">Uncharacterized protein</fullName>
    </submittedName>
</protein>
<evidence type="ECO:0000313" key="1">
    <source>
        <dbReference type="EMBL" id="KAF5902663.1"/>
    </source>
</evidence>
<proteinExistence type="predicted"/>
<organism evidence="1 2">
    <name type="scientific">Clarias magur</name>
    <name type="common">Asian catfish</name>
    <name type="synonym">Macropteronotus magur</name>
    <dbReference type="NCBI Taxonomy" id="1594786"/>
    <lineage>
        <taxon>Eukaryota</taxon>
        <taxon>Metazoa</taxon>
        <taxon>Chordata</taxon>
        <taxon>Craniata</taxon>
        <taxon>Vertebrata</taxon>
        <taxon>Euteleostomi</taxon>
        <taxon>Actinopterygii</taxon>
        <taxon>Neopterygii</taxon>
        <taxon>Teleostei</taxon>
        <taxon>Ostariophysi</taxon>
        <taxon>Siluriformes</taxon>
        <taxon>Clariidae</taxon>
        <taxon>Clarias</taxon>
    </lineage>
</organism>
<dbReference type="AlphaFoldDB" id="A0A8J4U997"/>
<dbReference type="EMBL" id="QNUK01000086">
    <property type="protein sequence ID" value="KAF5902663.1"/>
    <property type="molecule type" value="Genomic_DNA"/>
</dbReference>
<keyword evidence="2" id="KW-1185">Reference proteome</keyword>
<sequence>MRGECSTSQKVRVDGREQVRQFGRSLTQRAPIPVHSPLGYNNNDRMLAMEWDDTSETNLTANNSAVSCS</sequence>